<sequence length="295" mass="32000">MSPQIVRIPASAADRRFPNLLKVGDEAVVPLHDVQNLIDQAVRRSEDRMKAMVAEALTSCRGQMEELKQAVNDAELLLSDLVAPQHVISPKEVEPTGDSANSSCGAAEEGRTTVLRAAPGTTGGPKDTTSFGTAESSPTSDGHRSQGSVDSKVADIEAHTETLDRRTVVLRDMLLSYARQAKVLADKVEAFDNFATDTGRRAPFAKRPEPTIDCLAKAVNSLYWDLNSEASARKQLAVKTYGLALALARDNDGGELGRQDYAAITQELYRVADNAKNVDASERAARYAAWFEQRI</sequence>
<name>J5QQA3_TRIAS</name>
<dbReference type="GeneID" id="25985945"/>
<dbReference type="KEGG" id="tasa:A1Q1_02431"/>
<gene>
    <name evidence="2" type="ORF">A1Q1_02431</name>
</gene>
<dbReference type="EMBL" id="ALBS01000202">
    <property type="protein sequence ID" value="EJT48523.1"/>
    <property type="molecule type" value="Genomic_DNA"/>
</dbReference>
<dbReference type="RefSeq" id="XP_014179168.1">
    <property type="nucleotide sequence ID" value="XM_014323693.1"/>
</dbReference>
<dbReference type="Proteomes" id="UP000002748">
    <property type="component" value="Unassembled WGS sequence"/>
</dbReference>
<proteinExistence type="predicted"/>
<evidence type="ECO:0000313" key="3">
    <source>
        <dbReference type="Proteomes" id="UP000002748"/>
    </source>
</evidence>
<evidence type="ECO:0000256" key="1">
    <source>
        <dbReference type="SAM" id="MobiDB-lite"/>
    </source>
</evidence>
<organism evidence="2 3">
    <name type="scientific">Trichosporon asahii var. asahii (strain ATCC 90039 / CBS 2479 / JCM 2466 / KCTC 7840 / NBRC 103889/ NCYC 2677 / UAMH 7654)</name>
    <name type="common">Yeast</name>
    <dbReference type="NCBI Taxonomy" id="1186058"/>
    <lineage>
        <taxon>Eukaryota</taxon>
        <taxon>Fungi</taxon>
        <taxon>Dikarya</taxon>
        <taxon>Basidiomycota</taxon>
        <taxon>Agaricomycotina</taxon>
        <taxon>Tremellomycetes</taxon>
        <taxon>Trichosporonales</taxon>
        <taxon>Trichosporonaceae</taxon>
        <taxon>Trichosporon</taxon>
    </lineage>
</organism>
<dbReference type="HOGENOM" id="CLU_082206_0_0_1"/>
<feature type="compositionally biased region" description="Polar residues" evidence="1">
    <location>
        <begin position="127"/>
        <end position="149"/>
    </location>
</feature>
<accession>J5QQA3</accession>
<dbReference type="AlphaFoldDB" id="J5QQA3"/>
<evidence type="ECO:0000313" key="2">
    <source>
        <dbReference type="EMBL" id="EJT48523.1"/>
    </source>
</evidence>
<protein>
    <submittedName>
        <fullName evidence="2">Uncharacterized protein</fullName>
    </submittedName>
</protein>
<reference evidence="2 3" key="1">
    <citation type="journal article" date="2012" name="Eukaryot. Cell">
        <title>Draft genome sequence of CBS 2479, the standard type strain of Trichosporon asahii.</title>
        <authorList>
            <person name="Yang R.Y."/>
            <person name="Li H.T."/>
            <person name="Zhu H."/>
            <person name="Zhou G.P."/>
            <person name="Wang M."/>
            <person name="Wang L."/>
        </authorList>
    </citation>
    <scope>NUCLEOTIDE SEQUENCE [LARGE SCALE GENOMIC DNA]</scope>
    <source>
        <strain evidence="3">ATCC 90039 / CBS 2479 / JCM 2466 / KCTC 7840 / NCYC 2677 / UAMH 7654</strain>
    </source>
</reference>
<comment type="caution">
    <text evidence="2">The sequence shown here is derived from an EMBL/GenBank/DDBJ whole genome shotgun (WGS) entry which is preliminary data.</text>
</comment>
<feature type="region of interest" description="Disordered" evidence="1">
    <location>
        <begin position="91"/>
        <end position="153"/>
    </location>
</feature>
<dbReference type="VEuPathDB" id="FungiDB:A1Q1_02431"/>